<protein>
    <submittedName>
        <fullName evidence="1">Uncharacterized protein</fullName>
    </submittedName>
</protein>
<proteinExistence type="predicted"/>
<comment type="caution">
    <text evidence="1">The sequence shown here is derived from an EMBL/GenBank/DDBJ whole genome shotgun (WGS) entry which is preliminary data.</text>
</comment>
<dbReference type="EMBL" id="JACHNB010000001">
    <property type="protein sequence ID" value="MBB4740232.1"/>
    <property type="molecule type" value="Genomic_DNA"/>
</dbReference>
<evidence type="ECO:0000313" key="2">
    <source>
        <dbReference type="Proteomes" id="UP000546162"/>
    </source>
</evidence>
<sequence length="32" mass="3510">MKERRRAYSRGSPWANPAPDAFTVNGTACSVL</sequence>
<gene>
    <name evidence="1" type="ORF">BJY16_003691</name>
</gene>
<organism evidence="1 2">
    <name type="scientific">Actinoplanes octamycinicus</name>
    <dbReference type="NCBI Taxonomy" id="135948"/>
    <lineage>
        <taxon>Bacteria</taxon>
        <taxon>Bacillati</taxon>
        <taxon>Actinomycetota</taxon>
        <taxon>Actinomycetes</taxon>
        <taxon>Micromonosporales</taxon>
        <taxon>Micromonosporaceae</taxon>
        <taxon>Actinoplanes</taxon>
    </lineage>
</organism>
<keyword evidence="2" id="KW-1185">Reference proteome</keyword>
<reference evidence="1 2" key="1">
    <citation type="submission" date="2020-08" db="EMBL/GenBank/DDBJ databases">
        <title>Sequencing the genomes of 1000 actinobacteria strains.</title>
        <authorList>
            <person name="Klenk H.-P."/>
        </authorList>
    </citation>
    <scope>NUCLEOTIDE SEQUENCE [LARGE SCALE GENOMIC DNA]</scope>
    <source>
        <strain evidence="1 2">DSM 45809</strain>
    </source>
</reference>
<evidence type="ECO:0000313" key="1">
    <source>
        <dbReference type="EMBL" id="MBB4740232.1"/>
    </source>
</evidence>
<name>A0A7W7GXT8_9ACTN</name>
<accession>A0A7W7GXT8</accession>
<dbReference type="Proteomes" id="UP000546162">
    <property type="component" value="Unassembled WGS sequence"/>
</dbReference>
<dbReference type="AlphaFoldDB" id="A0A7W7GXT8"/>